<feature type="transmembrane region" description="Helical" evidence="2">
    <location>
        <begin position="38"/>
        <end position="60"/>
    </location>
</feature>
<keyword evidence="2" id="KW-0472">Membrane</keyword>
<comment type="caution">
    <text evidence="3">The sequence shown here is derived from an EMBL/GenBank/DDBJ whole genome shotgun (WGS) entry which is preliminary data.</text>
</comment>
<proteinExistence type="predicted"/>
<organism evidence="3 4">
    <name type="scientific">Aphis glycines</name>
    <name type="common">Soybean aphid</name>
    <dbReference type="NCBI Taxonomy" id="307491"/>
    <lineage>
        <taxon>Eukaryota</taxon>
        <taxon>Metazoa</taxon>
        <taxon>Ecdysozoa</taxon>
        <taxon>Arthropoda</taxon>
        <taxon>Hexapoda</taxon>
        <taxon>Insecta</taxon>
        <taxon>Pterygota</taxon>
        <taxon>Neoptera</taxon>
        <taxon>Paraneoptera</taxon>
        <taxon>Hemiptera</taxon>
        <taxon>Sternorrhyncha</taxon>
        <taxon>Aphidomorpha</taxon>
        <taxon>Aphidoidea</taxon>
        <taxon>Aphididae</taxon>
        <taxon>Aphidini</taxon>
        <taxon>Aphis</taxon>
        <taxon>Aphis</taxon>
    </lineage>
</organism>
<dbReference type="InterPro" id="IPR000101">
    <property type="entry name" value="GGT_peptidase"/>
</dbReference>
<dbReference type="SUPFAM" id="SSF56235">
    <property type="entry name" value="N-terminal nucleophile aminohydrolases (Ntn hydrolases)"/>
    <property type="match status" value="1"/>
</dbReference>
<keyword evidence="2" id="KW-0812">Transmembrane</keyword>
<dbReference type="GO" id="GO:0005886">
    <property type="term" value="C:plasma membrane"/>
    <property type="evidence" value="ECO:0007669"/>
    <property type="project" value="TreeGrafter"/>
</dbReference>
<dbReference type="GO" id="GO:0036374">
    <property type="term" value="F:glutathione hydrolase activity"/>
    <property type="evidence" value="ECO:0007669"/>
    <property type="project" value="InterPro"/>
</dbReference>
<dbReference type="PRINTS" id="PR01210">
    <property type="entry name" value="GGTRANSPTASE"/>
</dbReference>
<evidence type="ECO:0000256" key="1">
    <source>
        <dbReference type="PIRSR" id="PIRSR600101-2"/>
    </source>
</evidence>
<protein>
    <recommendedName>
        <fullName evidence="5">Gamma-glutamyltransferase 7</fullName>
    </recommendedName>
</protein>
<dbReference type="Pfam" id="PF01019">
    <property type="entry name" value="G_glu_transpept"/>
    <property type="match status" value="2"/>
</dbReference>
<evidence type="ECO:0008006" key="5">
    <source>
        <dbReference type="Google" id="ProtNLM"/>
    </source>
</evidence>
<keyword evidence="2" id="KW-1133">Transmembrane helix</keyword>
<feature type="binding site" evidence="1">
    <location>
        <position position="135"/>
    </location>
    <ligand>
        <name>L-glutamate</name>
        <dbReference type="ChEBI" id="CHEBI:29985"/>
    </ligand>
</feature>
<evidence type="ECO:0000313" key="4">
    <source>
        <dbReference type="Proteomes" id="UP000475862"/>
    </source>
</evidence>
<gene>
    <name evidence="3" type="ORF">AGLY_007485</name>
</gene>
<dbReference type="OrthoDB" id="9977870at2759"/>
<dbReference type="PANTHER" id="PTHR11686">
    <property type="entry name" value="GAMMA GLUTAMYL TRANSPEPTIDASE"/>
    <property type="match status" value="1"/>
</dbReference>
<name>A0A6G0TN07_APHGL</name>
<dbReference type="InterPro" id="IPR043137">
    <property type="entry name" value="GGT_ssub_C"/>
</dbReference>
<reference evidence="3 4" key="1">
    <citation type="submission" date="2019-08" db="EMBL/GenBank/DDBJ databases">
        <title>The genome of the soybean aphid Biotype 1, its phylome, world population structure and adaptation to the North American continent.</title>
        <authorList>
            <person name="Giordano R."/>
            <person name="Donthu R.K."/>
            <person name="Hernandez A.G."/>
            <person name="Wright C.L."/>
            <person name="Zimin A.V."/>
        </authorList>
    </citation>
    <scope>NUCLEOTIDE SEQUENCE [LARGE SCALE GENOMIC DNA]</scope>
    <source>
        <tissue evidence="3">Whole aphids</tissue>
    </source>
</reference>
<dbReference type="Proteomes" id="UP000475862">
    <property type="component" value="Unassembled WGS sequence"/>
</dbReference>
<evidence type="ECO:0000256" key="2">
    <source>
        <dbReference type="SAM" id="Phobius"/>
    </source>
</evidence>
<keyword evidence="4" id="KW-1185">Reference proteome</keyword>
<evidence type="ECO:0000313" key="3">
    <source>
        <dbReference type="EMBL" id="KAE9535584.1"/>
    </source>
</evidence>
<dbReference type="AlphaFoldDB" id="A0A6G0TN07"/>
<dbReference type="InterPro" id="IPR029055">
    <property type="entry name" value="Ntn_hydrolases_N"/>
</dbReference>
<dbReference type="Gene3D" id="3.60.20.40">
    <property type="match status" value="1"/>
</dbReference>
<dbReference type="EMBL" id="VYZN01000025">
    <property type="protein sequence ID" value="KAE9535584.1"/>
    <property type="molecule type" value="Genomic_DNA"/>
</dbReference>
<accession>A0A6G0TN07</accession>
<sequence length="497" mass="54731">MDDNTIDKLTSQSVYDHDGSEKTPLYAKNNNEKALLKLIIAFCMVFCIGLLFILLIHIHYGSNQLVPHGNVASDNDQCSQYGIDVLKMGGNAVDAAITAALCNSVVLLHLSGLGGNGVMVVYDHRTGIGNTIDFRATPSSHNITGVPGFLAGLFYANVKYGILPWKTLVEPSINLAKTGITVTESLLEAINQNTTKLIEDENLKHWISTVSNSSLGQIIKVPNGLIKTLISISLHGPLEFYKEMSEELKLILKPDDVMSYQPLILPVLRQTYMKYCIITSNKGTGGPILLKVLNKINNTNTYLEDLSLLNSFKDLGDNWDQNFGLQVSTTDVFDLYVTIISGLGSVFGSRVLTKSGYILNNALDLNLNSHMLSQTERVTSLHLPIIAVETGSLCGRRLISGAADVRDGTQLLLSMLKTDPQDILNVNTITRFHFKNNDVDIEYPYNVTKQFSKLINNFGYHLFNATLPYPTSNIIQKVEDRSVAFSDSRGSGKSYTL</sequence>
<dbReference type="GO" id="GO:0006751">
    <property type="term" value="P:glutathione catabolic process"/>
    <property type="evidence" value="ECO:0007669"/>
    <property type="project" value="InterPro"/>
</dbReference>
<dbReference type="PANTHER" id="PTHR11686:SF54">
    <property type="entry name" value="GLUTATHIONE HYDROLASE 7"/>
    <property type="match status" value="1"/>
</dbReference>